<evidence type="ECO:0000313" key="2">
    <source>
        <dbReference type="Proteomes" id="UP000018144"/>
    </source>
</evidence>
<dbReference type="AlphaFoldDB" id="U4LNF5"/>
<sequence length="229" mass="27023">MADFNELDRHSHVYSEQLRPVLQGEIERLKGELINPQYTTSVMERIKRLEQLTTDGRLEIAICNFLNDNEGILEGDKSRTDLATLLQIAEANYKEEKQKIEKSTEALMRVGCQIRKLRAQGEREGNINCQFMHMLYRLDQEQRDFQEEQDAACFRYNEASSRLKELREALRDYEAWWCKEKVKFEENRHYWFCRIKTAMLTVPELSKSFRYTLDEVLRGSVSSPVTPSP</sequence>
<keyword evidence="2" id="KW-1185">Reference proteome</keyword>
<evidence type="ECO:0000313" key="1">
    <source>
        <dbReference type="EMBL" id="CCX15920.1"/>
    </source>
</evidence>
<organism evidence="1 2">
    <name type="scientific">Pyronema omphalodes (strain CBS 100304)</name>
    <name type="common">Pyronema confluens</name>
    <dbReference type="NCBI Taxonomy" id="1076935"/>
    <lineage>
        <taxon>Eukaryota</taxon>
        <taxon>Fungi</taxon>
        <taxon>Dikarya</taxon>
        <taxon>Ascomycota</taxon>
        <taxon>Pezizomycotina</taxon>
        <taxon>Pezizomycetes</taxon>
        <taxon>Pezizales</taxon>
        <taxon>Pyronemataceae</taxon>
        <taxon>Pyronema</taxon>
    </lineage>
</organism>
<proteinExistence type="predicted"/>
<gene>
    <name evidence="1" type="ORF">PCON_02379</name>
</gene>
<name>U4LNF5_PYROM</name>
<dbReference type="EMBL" id="HF936265">
    <property type="protein sequence ID" value="CCX15920.1"/>
    <property type="molecule type" value="Genomic_DNA"/>
</dbReference>
<accession>U4LNF5</accession>
<reference evidence="1 2" key="1">
    <citation type="journal article" date="2013" name="PLoS Genet.">
        <title>The genome and development-dependent transcriptomes of Pyronema confluens: a window into fungal evolution.</title>
        <authorList>
            <person name="Traeger S."/>
            <person name="Altegoer F."/>
            <person name="Freitag M."/>
            <person name="Gabaldon T."/>
            <person name="Kempken F."/>
            <person name="Kumar A."/>
            <person name="Marcet-Houben M."/>
            <person name="Poggeler S."/>
            <person name="Stajich J.E."/>
            <person name="Nowrousian M."/>
        </authorList>
    </citation>
    <scope>NUCLEOTIDE SEQUENCE [LARGE SCALE GENOMIC DNA]</scope>
    <source>
        <strain evidence="2">CBS 100304</strain>
        <tissue evidence="1">Vegetative mycelium</tissue>
    </source>
</reference>
<protein>
    <submittedName>
        <fullName evidence="1">Uncharacterized protein</fullName>
    </submittedName>
</protein>
<dbReference type="Proteomes" id="UP000018144">
    <property type="component" value="Unassembled WGS sequence"/>
</dbReference>